<accession>A0A2W5QB93</accession>
<dbReference type="SUPFAM" id="SSF159894">
    <property type="entry name" value="YgaC/TfoX-N like"/>
    <property type="match status" value="1"/>
</dbReference>
<dbReference type="AlphaFoldDB" id="A0A2W5QB93"/>
<sequence length="133" mass="15018">MSQFTNALPELFESLGRVTVKRMFGGAGLWHDGLMCALVVRDTLYLKTDETTRPFFDALQLPAFSYERGGKVMETSYRQPPETVFEDRQEAALWVRRAYEAALRVANAKPVRAAPRKRALAKKKPAARKTAGR</sequence>
<evidence type="ECO:0000256" key="1">
    <source>
        <dbReference type="SAM" id="MobiDB-lite"/>
    </source>
</evidence>
<dbReference type="Gene3D" id="3.30.1460.30">
    <property type="entry name" value="YgaC/TfoX-N like chaperone"/>
    <property type="match status" value="1"/>
</dbReference>
<dbReference type="InterPro" id="IPR007076">
    <property type="entry name" value="TfoX_N"/>
</dbReference>
<dbReference type="Pfam" id="PF04993">
    <property type="entry name" value="TfoX_N"/>
    <property type="match status" value="1"/>
</dbReference>
<organism evidence="3 4">
    <name type="scientific">Variovorax paradoxus</name>
    <dbReference type="NCBI Taxonomy" id="34073"/>
    <lineage>
        <taxon>Bacteria</taxon>
        <taxon>Pseudomonadati</taxon>
        <taxon>Pseudomonadota</taxon>
        <taxon>Betaproteobacteria</taxon>
        <taxon>Burkholderiales</taxon>
        <taxon>Comamonadaceae</taxon>
        <taxon>Variovorax</taxon>
    </lineage>
</organism>
<feature type="region of interest" description="Disordered" evidence="1">
    <location>
        <begin position="114"/>
        <end position="133"/>
    </location>
</feature>
<dbReference type="PANTHER" id="PTHR36121:SF1">
    <property type="entry name" value="PROTEIN SXY"/>
    <property type="match status" value="1"/>
</dbReference>
<gene>
    <name evidence="3" type="ORF">DI563_13800</name>
</gene>
<protein>
    <submittedName>
        <fullName evidence="3">Transcriptional regulator</fullName>
    </submittedName>
</protein>
<reference evidence="3 4" key="1">
    <citation type="submission" date="2017-08" db="EMBL/GenBank/DDBJ databases">
        <title>Infants hospitalized years apart are colonized by the same room-sourced microbial strains.</title>
        <authorList>
            <person name="Brooks B."/>
            <person name="Olm M.R."/>
            <person name="Firek B.A."/>
            <person name="Baker R."/>
            <person name="Thomas B.C."/>
            <person name="Morowitz M.J."/>
            <person name="Banfield J.F."/>
        </authorList>
    </citation>
    <scope>NUCLEOTIDE SEQUENCE [LARGE SCALE GENOMIC DNA]</scope>
    <source>
        <strain evidence="3">S2_005_003_R2_41</strain>
    </source>
</reference>
<evidence type="ECO:0000259" key="2">
    <source>
        <dbReference type="Pfam" id="PF04993"/>
    </source>
</evidence>
<evidence type="ECO:0000313" key="4">
    <source>
        <dbReference type="Proteomes" id="UP000249135"/>
    </source>
</evidence>
<feature type="domain" description="TfoX N-terminal" evidence="2">
    <location>
        <begin position="10"/>
        <end position="102"/>
    </location>
</feature>
<dbReference type="InterPro" id="IPR047525">
    <property type="entry name" value="TfoX-like"/>
</dbReference>
<name>A0A2W5QB93_VARPD</name>
<dbReference type="EMBL" id="QFPP01000162">
    <property type="protein sequence ID" value="PZQ73849.1"/>
    <property type="molecule type" value="Genomic_DNA"/>
</dbReference>
<proteinExistence type="predicted"/>
<evidence type="ECO:0000313" key="3">
    <source>
        <dbReference type="EMBL" id="PZQ73849.1"/>
    </source>
</evidence>
<comment type="caution">
    <text evidence="3">The sequence shown here is derived from an EMBL/GenBank/DDBJ whole genome shotgun (WGS) entry which is preliminary data.</text>
</comment>
<dbReference type="PANTHER" id="PTHR36121">
    <property type="entry name" value="PROTEIN SXY"/>
    <property type="match status" value="1"/>
</dbReference>
<dbReference type="Proteomes" id="UP000249135">
    <property type="component" value="Unassembled WGS sequence"/>
</dbReference>